<accession>A0A4S4FRQ6</accession>
<evidence type="ECO:0000259" key="1">
    <source>
        <dbReference type="Pfam" id="PF00561"/>
    </source>
</evidence>
<dbReference type="PANTHER" id="PTHR43798">
    <property type="entry name" value="MONOACYLGLYCEROL LIPASE"/>
    <property type="match status" value="1"/>
</dbReference>
<dbReference type="SUPFAM" id="SSF53474">
    <property type="entry name" value="alpha/beta-Hydrolases"/>
    <property type="match status" value="1"/>
</dbReference>
<proteinExistence type="predicted"/>
<evidence type="ECO:0000313" key="3">
    <source>
        <dbReference type="Proteomes" id="UP000309133"/>
    </source>
</evidence>
<comment type="caution">
    <text evidence="2">The sequence shown here is derived from an EMBL/GenBank/DDBJ whole genome shotgun (WGS) entry which is preliminary data.</text>
</comment>
<dbReference type="InterPro" id="IPR029058">
    <property type="entry name" value="AB_hydrolase_fold"/>
</dbReference>
<dbReference type="Gene3D" id="3.40.50.1820">
    <property type="entry name" value="alpha/beta hydrolase"/>
    <property type="match status" value="1"/>
</dbReference>
<dbReference type="GO" id="GO:0016787">
    <property type="term" value="F:hydrolase activity"/>
    <property type="evidence" value="ECO:0007669"/>
    <property type="project" value="UniProtKB-KW"/>
</dbReference>
<protein>
    <submittedName>
        <fullName evidence="2">Alpha/beta hydrolase</fullName>
    </submittedName>
</protein>
<dbReference type="PANTHER" id="PTHR43798:SF33">
    <property type="entry name" value="HYDROLASE, PUTATIVE (AFU_ORTHOLOGUE AFUA_2G14860)-RELATED"/>
    <property type="match status" value="1"/>
</dbReference>
<name>A0A4S4FRQ6_9MICO</name>
<feature type="domain" description="AB hydrolase-1" evidence="1">
    <location>
        <begin position="3"/>
        <end position="138"/>
    </location>
</feature>
<gene>
    <name evidence="2" type="ORF">E6C64_03035</name>
</gene>
<dbReference type="AlphaFoldDB" id="A0A4S4FRQ6"/>
<dbReference type="EMBL" id="SSSM01000001">
    <property type="protein sequence ID" value="THG33343.1"/>
    <property type="molecule type" value="Genomic_DNA"/>
</dbReference>
<sequence length="240" mass="25548">MPSIALIHGIQSSSTTWWQARADLEDLGWTVHTPTLLGHGGRIVGADQSADLATMADDVLLQLEDEPIDLIVGHSLGSLVALTLVARHPEAARGVLLEDPPSIPEGGSVRDLVGDLAAEHDAALADPPGVMLQVLSENPLWSRLDAEHAVANRGAVDLDAAARFVDRQTWDLPQLIADCPIPLHLLAATFPGSALFEPARSVILDRLDPSVVSVIRSGHSIHRERVALWTIAVTAFAATL</sequence>
<dbReference type="OrthoDB" id="3519228at2"/>
<keyword evidence="3" id="KW-1185">Reference proteome</keyword>
<dbReference type="GO" id="GO:0016020">
    <property type="term" value="C:membrane"/>
    <property type="evidence" value="ECO:0007669"/>
    <property type="project" value="TreeGrafter"/>
</dbReference>
<dbReference type="InterPro" id="IPR050266">
    <property type="entry name" value="AB_hydrolase_sf"/>
</dbReference>
<dbReference type="Pfam" id="PF00561">
    <property type="entry name" value="Abhydrolase_1"/>
    <property type="match status" value="1"/>
</dbReference>
<dbReference type="Proteomes" id="UP000309133">
    <property type="component" value="Unassembled WGS sequence"/>
</dbReference>
<reference evidence="2 3" key="1">
    <citation type="submission" date="2019-04" db="EMBL/GenBank/DDBJ databases">
        <authorList>
            <person name="Jiang L."/>
        </authorList>
    </citation>
    <scope>NUCLEOTIDE SEQUENCE [LARGE SCALE GENOMIC DNA]</scope>
    <source>
        <strain evidence="2 3">YIM 131853</strain>
    </source>
</reference>
<dbReference type="RefSeq" id="WP_136426125.1">
    <property type="nucleotide sequence ID" value="NZ_SSSM01000001.1"/>
</dbReference>
<keyword evidence="2" id="KW-0378">Hydrolase</keyword>
<dbReference type="InterPro" id="IPR000073">
    <property type="entry name" value="AB_hydrolase_1"/>
</dbReference>
<organism evidence="2 3">
    <name type="scientific">Naasia lichenicola</name>
    <dbReference type="NCBI Taxonomy" id="2565933"/>
    <lineage>
        <taxon>Bacteria</taxon>
        <taxon>Bacillati</taxon>
        <taxon>Actinomycetota</taxon>
        <taxon>Actinomycetes</taxon>
        <taxon>Micrococcales</taxon>
        <taxon>Microbacteriaceae</taxon>
        <taxon>Naasia</taxon>
    </lineage>
</organism>
<evidence type="ECO:0000313" key="2">
    <source>
        <dbReference type="EMBL" id="THG33343.1"/>
    </source>
</evidence>